<dbReference type="Proteomes" id="UP000268891">
    <property type="component" value="Unassembled WGS sequence"/>
</dbReference>
<organism evidence="1 2">
    <name type="scientific">Mycolicibacter terrae</name>
    <dbReference type="NCBI Taxonomy" id="1788"/>
    <lineage>
        <taxon>Bacteria</taxon>
        <taxon>Bacillati</taxon>
        <taxon>Actinomycetota</taxon>
        <taxon>Actinomycetes</taxon>
        <taxon>Mycobacteriales</taxon>
        <taxon>Mycobacteriaceae</taxon>
        <taxon>Mycolicibacter</taxon>
    </lineage>
</organism>
<name>A0ACD2EQ56_9MYCO</name>
<comment type="caution">
    <text evidence="1">The sequence shown here is derived from an EMBL/GenBank/DDBJ whole genome shotgun (WGS) entry which is preliminary data.</text>
</comment>
<evidence type="ECO:0000313" key="2">
    <source>
        <dbReference type="Proteomes" id="UP000268891"/>
    </source>
</evidence>
<accession>A0ACD2EQ56</accession>
<gene>
    <name evidence="1" type="ORF">EHH44_07455</name>
</gene>
<dbReference type="EMBL" id="RRZR01000009">
    <property type="protein sequence ID" value="RRR46646.1"/>
    <property type="molecule type" value="Genomic_DNA"/>
</dbReference>
<sequence length="224" mass="25849">MAQRPAHRPSRRPARRTVPQRLHRTGVRGPTRSPRIHQPRPRRRRRSAAALRPIPCQRVGRRRLARHRLRRTEPGVTTEFVDHFRAVWAAPSVERLDALTNPDVCYVQPLLPDVRGREAASTYWRRIFTLIPDLHLEVVNSAVSPDHMVYIEFRILGTLGGRPVSWPAIDRYELDEVGRVRRRVLYCDSAQLMSAALRPRGLLALWRAGVRLGIAALRSRWSGR</sequence>
<evidence type="ECO:0000313" key="1">
    <source>
        <dbReference type="EMBL" id="RRR46646.1"/>
    </source>
</evidence>
<reference evidence="1" key="1">
    <citation type="submission" date="2018-11" db="EMBL/GenBank/DDBJ databases">
        <authorList>
            <person name="Sattar A."/>
            <person name="Zunita Z."/>
            <person name="Jalila A."/>
            <person name="Saleha A.A."/>
        </authorList>
    </citation>
    <scope>NUCLEOTIDE SEQUENCE</scope>
    <source>
        <strain evidence="1">F12-74</strain>
    </source>
</reference>
<protein>
    <submittedName>
        <fullName evidence="1">Nuclear transport factor 2 family protein</fullName>
    </submittedName>
</protein>
<proteinExistence type="predicted"/>
<keyword evidence="2" id="KW-1185">Reference proteome</keyword>